<evidence type="ECO:0000256" key="2">
    <source>
        <dbReference type="ARBA" id="ARBA00007424"/>
    </source>
</evidence>
<feature type="binding site" evidence="8">
    <location>
        <begin position="85"/>
        <end position="86"/>
    </location>
    <ligand>
        <name>(2S)-2-hydroxy-3-oxobutyl phosphate</name>
        <dbReference type="ChEBI" id="CHEBI:58830"/>
    </ligand>
</feature>
<dbReference type="Proteomes" id="UP000027665">
    <property type="component" value="Unassembled WGS sequence"/>
</dbReference>
<feature type="binding site" evidence="8">
    <location>
        <position position="127"/>
    </location>
    <ligand>
        <name>(2S)-2-hydroxy-3-oxobutyl phosphate</name>
        <dbReference type="ChEBI" id="CHEBI:58830"/>
    </ligand>
</feature>
<evidence type="ECO:0000256" key="5">
    <source>
        <dbReference type="ARBA" id="ARBA00022679"/>
    </source>
</evidence>
<sequence>MRTIQGDMLGSGLRFAIIGSRFNELITSKLIEGAKDALARHGVNYQDIDLFWVPGAWEQPVIAKEIALLGKYDAIITLGAVIRGDTTHHEYVAGEASKGLAQVGLQYRVPVAFGILTCENLEQALMRAGSKSGNKGADAALSALETANLMREIRSMEGTKA</sequence>
<evidence type="ECO:0000256" key="6">
    <source>
        <dbReference type="ARBA" id="ARBA00048785"/>
    </source>
</evidence>
<comment type="function">
    <text evidence="8">Catalyzes the formation of 6,7-dimethyl-8-ribityllumazine by condensation of 5-amino-6-(D-ribitylamino)uracil with 3,4-dihydroxy-2-butanone 4-phosphate. This is the penultimate step in the biosynthesis of riboflavin.</text>
</comment>
<dbReference type="GeneID" id="90984473"/>
<dbReference type="EMBL" id="JMKI01000051">
    <property type="protein sequence ID" value="KEJ91321.1"/>
    <property type="molecule type" value="Genomic_DNA"/>
</dbReference>
<dbReference type="AlphaFoldDB" id="A0A073IPA3"/>
<feature type="binding site" evidence="8">
    <location>
        <begin position="80"/>
        <end position="82"/>
    </location>
    <ligand>
        <name>5-amino-6-(D-ribitylamino)uracil</name>
        <dbReference type="ChEBI" id="CHEBI:15934"/>
    </ligand>
</feature>
<dbReference type="NCBIfam" id="NF000812">
    <property type="entry name" value="PRK00061.1-4"/>
    <property type="match status" value="1"/>
</dbReference>
<comment type="similarity">
    <text evidence="2 8">Belongs to the DMRL synthase family.</text>
</comment>
<dbReference type="FunFam" id="3.40.50.960:FF:000001">
    <property type="entry name" value="6,7-dimethyl-8-ribityllumazine synthase"/>
    <property type="match status" value="1"/>
</dbReference>
<dbReference type="PANTHER" id="PTHR21058">
    <property type="entry name" value="6,7-DIMETHYL-8-RIBITYLLUMAZINE SYNTHASE DMRL SYNTHASE LUMAZINE SYNTHASE"/>
    <property type="match status" value="1"/>
</dbReference>
<evidence type="ECO:0000256" key="3">
    <source>
        <dbReference type="ARBA" id="ARBA00012664"/>
    </source>
</evidence>
<comment type="pathway">
    <text evidence="1 8">Cofactor biosynthesis; riboflavin biosynthesis; riboflavin from 2-hydroxy-3-oxobutyl phosphate and 5-amino-6-(D-ribitylamino)uracil: step 1/2.</text>
</comment>
<dbReference type="Pfam" id="PF00885">
    <property type="entry name" value="DMRL_synthase"/>
    <property type="match status" value="1"/>
</dbReference>
<reference evidence="9 10" key="1">
    <citation type="submission" date="2014-04" db="EMBL/GenBank/DDBJ databases">
        <title>Draft Genome Sequence of Synergistes jonesii.</title>
        <authorList>
            <person name="Coil D.A."/>
            <person name="Eisen J.A."/>
            <person name="Holland-Moritz H.E."/>
        </authorList>
    </citation>
    <scope>NUCLEOTIDE SEQUENCE [LARGE SCALE GENOMIC DNA]</scope>
    <source>
        <strain evidence="9 10">78-1</strain>
    </source>
</reference>
<dbReference type="InterPro" id="IPR036467">
    <property type="entry name" value="LS/RS_sf"/>
</dbReference>
<dbReference type="OrthoDB" id="9809709at2"/>
<proteinExistence type="inferred from homology"/>
<dbReference type="GO" id="GO:0009231">
    <property type="term" value="P:riboflavin biosynthetic process"/>
    <property type="evidence" value="ECO:0007669"/>
    <property type="project" value="UniProtKB-UniRule"/>
</dbReference>
<dbReference type="GO" id="GO:0009349">
    <property type="term" value="C:riboflavin synthase complex"/>
    <property type="evidence" value="ECO:0007669"/>
    <property type="project" value="UniProtKB-UniRule"/>
</dbReference>
<comment type="catalytic activity">
    <reaction evidence="6 8">
        <text>(2S)-2-hydroxy-3-oxobutyl phosphate + 5-amino-6-(D-ribitylamino)uracil = 6,7-dimethyl-8-(1-D-ribityl)lumazine + phosphate + 2 H2O + H(+)</text>
        <dbReference type="Rhea" id="RHEA:26152"/>
        <dbReference type="ChEBI" id="CHEBI:15377"/>
        <dbReference type="ChEBI" id="CHEBI:15378"/>
        <dbReference type="ChEBI" id="CHEBI:15934"/>
        <dbReference type="ChEBI" id="CHEBI:43474"/>
        <dbReference type="ChEBI" id="CHEBI:58201"/>
        <dbReference type="ChEBI" id="CHEBI:58830"/>
        <dbReference type="EC" id="2.5.1.78"/>
    </reaction>
</comment>
<organism evidence="9 10">
    <name type="scientific">Synergistes jonesii</name>
    <dbReference type="NCBI Taxonomy" id="2754"/>
    <lineage>
        <taxon>Bacteria</taxon>
        <taxon>Thermotogati</taxon>
        <taxon>Synergistota</taxon>
        <taxon>Synergistia</taxon>
        <taxon>Synergistales</taxon>
        <taxon>Synergistaceae</taxon>
        <taxon>Synergistes</taxon>
    </lineage>
</organism>
<comment type="caution">
    <text evidence="9">The sequence shown here is derived from an EMBL/GenBank/DDBJ whole genome shotgun (WGS) entry which is preliminary data.</text>
</comment>
<dbReference type="HAMAP" id="MF_00178">
    <property type="entry name" value="Lumazine_synth"/>
    <property type="match status" value="1"/>
</dbReference>
<dbReference type="Gene3D" id="3.40.50.960">
    <property type="entry name" value="Lumazine/riboflavin synthase"/>
    <property type="match status" value="1"/>
</dbReference>
<dbReference type="PATRIC" id="fig|2754.20.peg.1342"/>
<dbReference type="CDD" id="cd09209">
    <property type="entry name" value="Lumazine_synthase-I"/>
    <property type="match status" value="1"/>
</dbReference>
<dbReference type="NCBIfam" id="TIGR00114">
    <property type="entry name" value="lumazine-synth"/>
    <property type="match status" value="1"/>
</dbReference>
<evidence type="ECO:0000256" key="8">
    <source>
        <dbReference type="HAMAP-Rule" id="MF_00178"/>
    </source>
</evidence>
<feature type="binding site" evidence="8">
    <location>
        <begin position="56"/>
        <end position="58"/>
    </location>
    <ligand>
        <name>5-amino-6-(D-ribitylamino)uracil</name>
        <dbReference type="ChEBI" id="CHEBI:15934"/>
    </ligand>
</feature>
<feature type="binding site" evidence="8">
    <location>
        <position position="22"/>
    </location>
    <ligand>
        <name>5-amino-6-(D-ribitylamino)uracil</name>
        <dbReference type="ChEBI" id="CHEBI:15934"/>
    </ligand>
</feature>
<protein>
    <recommendedName>
        <fullName evidence="7 8">6,7-dimethyl-8-ribityllumazine synthase</fullName>
        <shortName evidence="8">DMRL synthase</shortName>
        <shortName evidence="8">LS</shortName>
        <shortName evidence="8">Lumazine synthase</shortName>
        <ecNumber evidence="3 8">2.5.1.78</ecNumber>
    </recommendedName>
</protein>
<feature type="binding site" evidence="8">
    <location>
        <position position="113"/>
    </location>
    <ligand>
        <name>5-amino-6-(D-ribitylamino)uracil</name>
        <dbReference type="ChEBI" id="CHEBI:15934"/>
    </ligand>
</feature>
<keyword evidence="5 8" id="KW-0808">Transferase</keyword>
<gene>
    <name evidence="8 9" type="primary">ribH</name>
    <name evidence="9" type="ORF">EH55_10775</name>
</gene>
<dbReference type="GO" id="GO:0005829">
    <property type="term" value="C:cytosol"/>
    <property type="evidence" value="ECO:0007669"/>
    <property type="project" value="TreeGrafter"/>
</dbReference>
<evidence type="ECO:0000256" key="7">
    <source>
        <dbReference type="ARBA" id="ARBA00072606"/>
    </source>
</evidence>
<dbReference type="STRING" id="2754.EH55_10775"/>
<dbReference type="UniPathway" id="UPA00275">
    <property type="reaction ID" value="UER00404"/>
</dbReference>
<feature type="active site" description="Proton donor" evidence="8">
    <location>
        <position position="88"/>
    </location>
</feature>
<name>A0A073IPA3_9BACT</name>
<dbReference type="eggNOG" id="COG0054">
    <property type="taxonomic scope" value="Bacteria"/>
</dbReference>
<keyword evidence="10" id="KW-1185">Reference proteome</keyword>
<evidence type="ECO:0000256" key="1">
    <source>
        <dbReference type="ARBA" id="ARBA00004917"/>
    </source>
</evidence>
<evidence type="ECO:0000256" key="4">
    <source>
        <dbReference type="ARBA" id="ARBA00022619"/>
    </source>
</evidence>
<evidence type="ECO:0000313" key="10">
    <source>
        <dbReference type="Proteomes" id="UP000027665"/>
    </source>
</evidence>
<dbReference type="InterPro" id="IPR034964">
    <property type="entry name" value="LS"/>
</dbReference>
<dbReference type="InterPro" id="IPR002180">
    <property type="entry name" value="LS/RS"/>
</dbReference>
<dbReference type="EC" id="2.5.1.78" evidence="3 8"/>
<dbReference type="SUPFAM" id="SSF52121">
    <property type="entry name" value="Lumazine synthase"/>
    <property type="match status" value="1"/>
</dbReference>
<dbReference type="PANTHER" id="PTHR21058:SF0">
    <property type="entry name" value="6,7-DIMETHYL-8-RIBITYLLUMAZINE SYNTHASE"/>
    <property type="match status" value="1"/>
</dbReference>
<dbReference type="RefSeq" id="WP_037978093.1">
    <property type="nucleotide sequence ID" value="NZ_JAXDSK010000007.1"/>
</dbReference>
<keyword evidence="4 8" id="KW-0686">Riboflavin biosynthesis</keyword>
<evidence type="ECO:0000313" key="9">
    <source>
        <dbReference type="EMBL" id="KEJ91321.1"/>
    </source>
</evidence>
<dbReference type="GO" id="GO:0000906">
    <property type="term" value="F:6,7-dimethyl-8-ribityllumazine synthase activity"/>
    <property type="evidence" value="ECO:0007669"/>
    <property type="project" value="UniProtKB-UniRule"/>
</dbReference>
<accession>A0A073IPA3</accession>